<accession>A0A8H7CKL8</accession>
<feature type="region of interest" description="Disordered" evidence="2">
    <location>
        <begin position="531"/>
        <end position="574"/>
    </location>
</feature>
<protein>
    <submittedName>
        <fullName evidence="3">Uncharacterized protein</fullName>
    </submittedName>
</protein>
<feature type="region of interest" description="Disordered" evidence="2">
    <location>
        <begin position="1156"/>
        <end position="1186"/>
    </location>
</feature>
<dbReference type="AlphaFoldDB" id="A0A8H7CKL8"/>
<gene>
    <name evidence="3" type="ORF">MVEN_01855100</name>
</gene>
<feature type="compositionally biased region" description="Polar residues" evidence="2">
    <location>
        <begin position="732"/>
        <end position="747"/>
    </location>
</feature>
<sequence length="1186" mass="123868">MSGEHVSAAGLSLSESHPLSEELSSLRALVTRFQNEAHASSIKLQRHALDTSAYTERIAQLEAENALLTTELGVLRDNPVPSSSSSSSSSTSGPDTVAELTLSLRRLNAKLSLTEAALAEHTRALGETTALAAQQTHAAGEAYALAARARGREEEGRQREDALKRWWGEYAALVRSLERRSPPASATRFSFSGPLHGRSASGGGSVGGGSTPTLVDPSPSPGTPEDALALAKSQLGSLIENFAEQNAVLSAQAFAMESERDVVQAQLAAARALVGELGTELAKAKFEVEKARVDDRSAAGMVERYMKFTQQTTTSLHASLGARCAPGTPRRWRRCMRRWKRWGGSSARGRGRYRPSAPPLTTRHSPSEERVRRALGGAVGRVPPPPAPTPAEDGGNGGDTEKGDERAGEALARLVADVRAVLGMLDAPTGSGSDESGGNGGGEQDQDQGTEGRMRVLEDAVGMLVAELEAEVGRRVGAEREMREAREREGERDEADLLPSSIRANANADADGGESETLAVTHVVDGNGVAGGVKEKAERIEEDKPEQGKGEEVAERTPTAVAEGDGDGGGGDSEVLLLVVEGKGEAAEAEAAQAHALDDEDGEAHNELERELEDGAEVREEREERVGSAVEAEEVLKTGNADADAEPMLEMLPAIAPEVDDASAPAPAIPADDATSSPSQAESENSSTSNGANTTLAEGSTHTDEEAATAPALEPAIQADDPALSPLHVESENTTANEADTPSPKGSTHTDEGAPRSDVPVDIVSSDAASPPSSAPAPVPVVAPSDAGEDDLNEAPRASPLSTAPAPSIAFPSAAKDVPPSPATQDNAPAQLGSEYVEQAPTEPQAADAAADAPTPTHPLLADLAETSKRYDALQRAFRDCHIVLQELRATLAPGSTSSPSHGETQAQTQGPQTDVLRTVVERLHDYTEDARVELEIRVADGRVLARGWETIVLLPGTPNGRAGEHTRDGSAEGEGGGDADVRRQIAAYVARDADAQAGFRRKLEDVEHDIAVVKRAVYAPPSAPAFPTSESVPTLMSPSPVSPSPKTEGWAAWLAGTGGSERRTPPSPSPGFAPGEAPTFGSVMTSPRLRHSASAARLAKAHAHVQGNPFESLGLRVPMPAYVPQQQQQQQQQQAAPRQRTISGVYMLGLGVGHAAHGRRPSGLAMPPNGRGTGVGRGEDEGDVE</sequence>
<feature type="region of interest" description="Disordered" evidence="2">
    <location>
        <begin position="893"/>
        <end position="912"/>
    </location>
</feature>
<evidence type="ECO:0000256" key="1">
    <source>
        <dbReference type="ARBA" id="ARBA00022581"/>
    </source>
</evidence>
<dbReference type="PANTHER" id="PTHR13037:SF24">
    <property type="entry name" value="POLYCOMB PROTEIN PCL-RELATED"/>
    <property type="match status" value="1"/>
</dbReference>
<feature type="region of interest" description="Disordered" evidence="2">
    <location>
        <begin position="586"/>
        <end position="828"/>
    </location>
</feature>
<feature type="region of interest" description="Disordered" evidence="2">
    <location>
        <begin position="1027"/>
        <end position="1089"/>
    </location>
</feature>
<feature type="region of interest" description="Disordered" evidence="2">
    <location>
        <begin position="425"/>
        <end position="451"/>
    </location>
</feature>
<dbReference type="EMBL" id="JACAZI010000018">
    <property type="protein sequence ID" value="KAF7341199.1"/>
    <property type="molecule type" value="Genomic_DNA"/>
</dbReference>
<reference evidence="3" key="1">
    <citation type="submission" date="2020-05" db="EMBL/GenBank/DDBJ databases">
        <title>Mycena genomes resolve the evolution of fungal bioluminescence.</title>
        <authorList>
            <person name="Tsai I.J."/>
        </authorList>
    </citation>
    <scope>NUCLEOTIDE SEQUENCE</scope>
    <source>
        <strain evidence="3">CCC161011</strain>
    </source>
</reference>
<feature type="region of interest" description="Disordered" evidence="2">
    <location>
        <begin position="479"/>
        <end position="499"/>
    </location>
</feature>
<dbReference type="Proteomes" id="UP000620124">
    <property type="component" value="Unassembled WGS sequence"/>
</dbReference>
<comment type="caution">
    <text evidence="3">The sequence shown here is derived from an EMBL/GenBank/DDBJ whole genome shotgun (WGS) entry which is preliminary data.</text>
</comment>
<feature type="region of interest" description="Disordered" evidence="2">
    <location>
        <begin position="343"/>
        <end position="405"/>
    </location>
</feature>
<feature type="compositionally biased region" description="Low complexity" evidence="2">
    <location>
        <begin position="802"/>
        <end position="815"/>
    </location>
</feature>
<feature type="compositionally biased region" description="Polar residues" evidence="2">
    <location>
        <begin position="1029"/>
        <end position="1040"/>
    </location>
</feature>
<name>A0A8H7CKL8_9AGAR</name>
<feature type="compositionally biased region" description="Basic and acidic residues" evidence="2">
    <location>
        <begin position="533"/>
        <end position="555"/>
    </location>
</feature>
<feature type="region of interest" description="Disordered" evidence="2">
    <location>
        <begin position="76"/>
        <end position="97"/>
    </location>
</feature>
<evidence type="ECO:0000256" key="2">
    <source>
        <dbReference type="SAM" id="MobiDB-lite"/>
    </source>
</evidence>
<feature type="compositionally biased region" description="Low complexity" evidence="2">
    <location>
        <begin position="82"/>
        <end position="92"/>
    </location>
</feature>
<feature type="compositionally biased region" description="Gly residues" evidence="2">
    <location>
        <begin position="200"/>
        <end position="210"/>
    </location>
</feature>
<feature type="compositionally biased region" description="Basic and acidic residues" evidence="2">
    <location>
        <begin position="616"/>
        <end position="626"/>
    </location>
</feature>
<evidence type="ECO:0000313" key="3">
    <source>
        <dbReference type="EMBL" id="KAF7341199.1"/>
    </source>
</evidence>
<feature type="region of interest" description="Disordered" evidence="2">
    <location>
        <begin position="958"/>
        <end position="979"/>
    </location>
</feature>
<feature type="compositionally biased region" description="Basic and acidic residues" evidence="2">
    <location>
        <begin position="479"/>
        <end position="491"/>
    </location>
</feature>
<feature type="compositionally biased region" description="Low complexity" evidence="2">
    <location>
        <begin position="662"/>
        <end position="690"/>
    </location>
</feature>
<evidence type="ECO:0000313" key="4">
    <source>
        <dbReference type="Proteomes" id="UP000620124"/>
    </source>
</evidence>
<proteinExistence type="predicted"/>
<keyword evidence="4" id="KW-1185">Reference proteome</keyword>
<feature type="compositionally biased region" description="Low complexity" evidence="2">
    <location>
        <begin position="708"/>
        <end position="719"/>
    </location>
</feature>
<organism evidence="3 4">
    <name type="scientific">Mycena venus</name>
    <dbReference type="NCBI Taxonomy" id="2733690"/>
    <lineage>
        <taxon>Eukaryota</taxon>
        <taxon>Fungi</taxon>
        <taxon>Dikarya</taxon>
        <taxon>Basidiomycota</taxon>
        <taxon>Agaricomycotina</taxon>
        <taxon>Agaricomycetes</taxon>
        <taxon>Agaricomycetidae</taxon>
        <taxon>Agaricales</taxon>
        <taxon>Marasmiineae</taxon>
        <taxon>Mycenaceae</taxon>
        <taxon>Mycena</taxon>
    </lineage>
</organism>
<feature type="compositionally biased region" description="Polar residues" evidence="2">
    <location>
        <begin position="894"/>
        <end position="912"/>
    </location>
</feature>
<dbReference type="PANTHER" id="PTHR13037">
    <property type="entry name" value="FORMIN"/>
    <property type="match status" value="1"/>
</dbReference>
<feature type="region of interest" description="Disordered" evidence="2">
    <location>
        <begin position="183"/>
        <end position="226"/>
    </location>
</feature>
<feature type="compositionally biased region" description="Polar residues" evidence="2">
    <location>
        <begin position="691"/>
        <end position="700"/>
    </location>
</feature>
<keyword evidence="1" id="KW-0945">Host-virus interaction</keyword>
<dbReference type="OrthoDB" id="2592022at2759"/>